<keyword evidence="3" id="KW-0862">Zinc</keyword>
<keyword evidence="4" id="KW-0805">Transcription regulation</keyword>
<evidence type="ECO:0000256" key="8">
    <source>
        <dbReference type="PROSITE-ProRule" id="PRU00094"/>
    </source>
</evidence>
<evidence type="ECO:0000256" key="2">
    <source>
        <dbReference type="ARBA" id="ARBA00022771"/>
    </source>
</evidence>
<evidence type="ECO:0000256" key="7">
    <source>
        <dbReference type="ARBA" id="ARBA00037539"/>
    </source>
</evidence>
<evidence type="ECO:0000256" key="1">
    <source>
        <dbReference type="ARBA" id="ARBA00022723"/>
    </source>
</evidence>
<dbReference type="SUPFAM" id="SSF57716">
    <property type="entry name" value="Glucocorticoid receptor-like (DNA-binding domain)"/>
    <property type="match status" value="1"/>
</dbReference>
<evidence type="ECO:0000259" key="10">
    <source>
        <dbReference type="PROSITE" id="PS50114"/>
    </source>
</evidence>
<evidence type="ECO:0000256" key="3">
    <source>
        <dbReference type="ARBA" id="ARBA00022833"/>
    </source>
</evidence>
<dbReference type="AlphaFoldDB" id="A0A8S1J7X2"/>
<keyword evidence="5" id="KW-0804">Transcription</keyword>
<comment type="caution">
    <text evidence="11">The sequence shown here is derived from an EMBL/GenBank/DDBJ whole genome shotgun (WGS) entry which is preliminary data.</text>
</comment>
<keyword evidence="1" id="KW-0479">Metal-binding</keyword>
<dbReference type="OrthoDB" id="515401at2759"/>
<dbReference type="GO" id="GO:0006355">
    <property type="term" value="P:regulation of DNA-templated transcription"/>
    <property type="evidence" value="ECO:0007669"/>
    <property type="project" value="InterPro"/>
</dbReference>
<sequence length="313" mass="33486">MIAEAQEGARVSRKRAKLPDVPARRCGCCGARSTVQWRSGPSEVPILCNACGVKYRKGKLQLRGVPDRTLTVDDLENGADLNMLQLDQVSGNSNSSMSPRFRFHPSRPHSKDGCSKFGASLSARDWPFGSTPTAPQGLPGPMPADPVEALWGFMPSVMPTQSRSVPLPPRFPQLYPSMGSFMPMLSVLPIAHSPNAGSHQSKSQGVSAGHDAWRSHPARGLGQKSLDGPEGPLSGGLVIQLNQLGQLSQLEELEKSGSHRVAQLTEPIESEAMVSPRSSDSGMWAKGDKAGLGEAGLTLRWLAKRRRTGPKAG</sequence>
<protein>
    <recommendedName>
        <fullName evidence="10">GATA-type domain-containing protein</fullName>
    </recommendedName>
</protein>
<evidence type="ECO:0000256" key="5">
    <source>
        <dbReference type="ARBA" id="ARBA00023163"/>
    </source>
</evidence>
<dbReference type="InterPro" id="IPR013088">
    <property type="entry name" value="Znf_NHR/GATA"/>
</dbReference>
<evidence type="ECO:0000313" key="11">
    <source>
        <dbReference type="EMBL" id="CAD7703259.1"/>
    </source>
</evidence>
<dbReference type="Pfam" id="PF00320">
    <property type="entry name" value="GATA"/>
    <property type="match status" value="1"/>
</dbReference>
<evidence type="ECO:0000313" key="12">
    <source>
        <dbReference type="Proteomes" id="UP000708148"/>
    </source>
</evidence>
<evidence type="ECO:0000256" key="4">
    <source>
        <dbReference type="ARBA" id="ARBA00023015"/>
    </source>
</evidence>
<dbReference type="Proteomes" id="UP000708148">
    <property type="component" value="Unassembled WGS sequence"/>
</dbReference>
<dbReference type="Gene3D" id="3.30.50.10">
    <property type="entry name" value="Erythroid Transcription Factor GATA-1, subunit A"/>
    <property type="match status" value="1"/>
</dbReference>
<keyword evidence="2 8" id="KW-0863">Zinc-finger</keyword>
<feature type="domain" description="GATA-type" evidence="10">
    <location>
        <begin position="20"/>
        <end position="56"/>
    </location>
</feature>
<dbReference type="PROSITE" id="PS50114">
    <property type="entry name" value="GATA_ZN_FINGER_2"/>
    <property type="match status" value="1"/>
</dbReference>
<feature type="region of interest" description="Disordered" evidence="9">
    <location>
        <begin position="90"/>
        <end position="115"/>
    </location>
</feature>
<feature type="region of interest" description="Disordered" evidence="9">
    <location>
        <begin position="258"/>
        <end position="289"/>
    </location>
</feature>
<evidence type="ECO:0000256" key="6">
    <source>
        <dbReference type="ARBA" id="ARBA00024019"/>
    </source>
</evidence>
<organism evidence="11 12">
    <name type="scientific">Ostreobium quekettii</name>
    <dbReference type="NCBI Taxonomy" id="121088"/>
    <lineage>
        <taxon>Eukaryota</taxon>
        <taxon>Viridiplantae</taxon>
        <taxon>Chlorophyta</taxon>
        <taxon>core chlorophytes</taxon>
        <taxon>Ulvophyceae</taxon>
        <taxon>TCBD clade</taxon>
        <taxon>Bryopsidales</taxon>
        <taxon>Ostreobineae</taxon>
        <taxon>Ostreobiaceae</taxon>
        <taxon>Ostreobium</taxon>
    </lineage>
</organism>
<feature type="compositionally biased region" description="Polar residues" evidence="9">
    <location>
        <begin position="195"/>
        <end position="206"/>
    </location>
</feature>
<dbReference type="EMBL" id="CAJHUC010002133">
    <property type="protein sequence ID" value="CAD7703259.1"/>
    <property type="molecule type" value="Genomic_DNA"/>
</dbReference>
<dbReference type="CDD" id="cd00202">
    <property type="entry name" value="ZnF_GATA"/>
    <property type="match status" value="1"/>
</dbReference>
<dbReference type="PANTHER" id="PTHR47172">
    <property type="entry name" value="OS01G0976800 PROTEIN"/>
    <property type="match status" value="1"/>
</dbReference>
<dbReference type="InterPro" id="IPR000679">
    <property type="entry name" value="Znf_GATA"/>
</dbReference>
<name>A0A8S1J7X2_9CHLO</name>
<gene>
    <name evidence="11" type="ORF">OSTQU699_LOCUS8616</name>
</gene>
<accession>A0A8S1J7X2</accession>
<feature type="region of interest" description="Disordered" evidence="9">
    <location>
        <begin position="193"/>
        <end position="234"/>
    </location>
</feature>
<dbReference type="GO" id="GO:0008270">
    <property type="term" value="F:zinc ion binding"/>
    <property type="evidence" value="ECO:0007669"/>
    <property type="project" value="UniProtKB-KW"/>
</dbReference>
<comment type="function">
    <text evidence="7">Transcriptional regulator that specifically binds 5'-GATA-3' or 5'-GAT-3' motifs within gene promoters.</text>
</comment>
<dbReference type="PANTHER" id="PTHR47172:SF24">
    <property type="entry name" value="GATA ZINC FINGER DOMAIN-CONTAINING PROTEIN 14-RELATED"/>
    <property type="match status" value="1"/>
</dbReference>
<proteinExistence type="inferred from homology"/>
<evidence type="ECO:0000256" key="9">
    <source>
        <dbReference type="SAM" id="MobiDB-lite"/>
    </source>
</evidence>
<comment type="similarity">
    <text evidence="6">Belongs to the type IV zinc-finger family. Class B subfamily.</text>
</comment>
<reference evidence="11" key="1">
    <citation type="submission" date="2020-12" db="EMBL/GenBank/DDBJ databases">
        <authorList>
            <person name="Iha C."/>
        </authorList>
    </citation>
    <scope>NUCLEOTIDE SEQUENCE</scope>
</reference>
<dbReference type="SMART" id="SM00401">
    <property type="entry name" value="ZnF_GATA"/>
    <property type="match status" value="1"/>
</dbReference>
<keyword evidence="12" id="KW-1185">Reference proteome</keyword>
<dbReference type="GO" id="GO:0043565">
    <property type="term" value="F:sequence-specific DNA binding"/>
    <property type="evidence" value="ECO:0007669"/>
    <property type="project" value="InterPro"/>
</dbReference>